<evidence type="ECO:0000256" key="7">
    <source>
        <dbReference type="ARBA" id="ARBA00049120"/>
    </source>
</evidence>
<comment type="catalytic activity">
    <reaction evidence="7 8">
        <text>a 2'-deoxycytidine in DNA + S-adenosyl-L-methionine = an N(4)-methyl-2'-deoxycytidine in DNA + S-adenosyl-L-homocysteine + H(+)</text>
        <dbReference type="Rhea" id="RHEA:16857"/>
        <dbReference type="Rhea" id="RHEA-COMP:11369"/>
        <dbReference type="Rhea" id="RHEA-COMP:13674"/>
        <dbReference type="ChEBI" id="CHEBI:15378"/>
        <dbReference type="ChEBI" id="CHEBI:57856"/>
        <dbReference type="ChEBI" id="CHEBI:59789"/>
        <dbReference type="ChEBI" id="CHEBI:85452"/>
        <dbReference type="ChEBI" id="CHEBI:137933"/>
        <dbReference type="EC" id="2.1.1.113"/>
    </reaction>
</comment>
<dbReference type="Pfam" id="PF01555">
    <property type="entry name" value="N6_N4_Mtase"/>
    <property type="match status" value="2"/>
</dbReference>
<dbReference type="GO" id="GO:0015667">
    <property type="term" value="F:site-specific DNA-methyltransferase (cytosine-N4-specific) activity"/>
    <property type="evidence" value="ECO:0007669"/>
    <property type="project" value="UniProtKB-EC"/>
</dbReference>
<feature type="domain" description="DUF1508" evidence="10">
    <location>
        <begin position="317"/>
        <end position="354"/>
    </location>
</feature>
<dbReference type="Proteomes" id="UP000186165">
    <property type="component" value="Chromosome"/>
</dbReference>
<dbReference type="PROSITE" id="PS00093">
    <property type="entry name" value="N4_MTASE"/>
    <property type="match status" value="1"/>
</dbReference>
<dbReference type="PRINTS" id="PR00508">
    <property type="entry name" value="S21N4MTFRASE"/>
</dbReference>
<gene>
    <name evidence="11" type="ORF">HSR6_0963</name>
</gene>
<dbReference type="Pfam" id="PF07411">
    <property type="entry name" value="DUF1508"/>
    <property type="match status" value="1"/>
</dbReference>
<dbReference type="InterPro" id="IPR029063">
    <property type="entry name" value="SAM-dependent_MTases_sf"/>
</dbReference>
<evidence type="ECO:0000313" key="12">
    <source>
        <dbReference type="Proteomes" id="UP000186165"/>
    </source>
</evidence>
<dbReference type="SUPFAM" id="SSF53335">
    <property type="entry name" value="S-adenosyl-L-methionine-dependent methyltransferases"/>
    <property type="match status" value="2"/>
</dbReference>
<feature type="domain" description="DNA methylase N-4/N-6" evidence="9">
    <location>
        <begin position="428"/>
        <end position="460"/>
    </location>
</feature>
<keyword evidence="2 8" id="KW-0489">Methyltransferase</keyword>
<dbReference type="InterPro" id="IPR017985">
    <property type="entry name" value="MeTrfase_CN4_CS"/>
</dbReference>
<evidence type="ECO:0000256" key="6">
    <source>
        <dbReference type="ARBA" id="ARBA00023125"/>
    </source>
</evidence>
<keyword evidence="3 11" id="KW-0808">Transferase</keyword>
<dbReference type="GO" id="GO:0009307">
    <property type="term" value="P:DNA restriction-modification system"/>
    <property type="evidence" value="ECO:0007669"/>
    <property type="project" value="UniProtKB-KW"/>
</dbReference>
<evidence type="ECO:0000256" key="3">
    <source>
        <dbReference type="ARBA" id="ARBA00022679"/>
    </source>
</evidence>
<dbReference type="InterPro" id="IPR001091">
    <property type="entry name" value="RM_Methyltransferase"/>
</dbReference>
<evidence type="ECO:0000259" key="9">
    <source>
        <dbReference type="Pfam" id="PF01555"/>
    </source>
</evidence>
<dbReference type="InterPro" id="IPR010879">
    <property type="entry name" value="DUF1508"/>
</dbReference>
<dbReference type="AlphaFoldDB" id="A0A1J1ACC1"/>
<reference evidence="12" key="1">
    <citation type="submission" date="2016-08" db="EMBL/GenBank/DDBJ databases">
        <title>Discovery of first anaerobic lithoheterotrophic haloarchae widely represented in hypersaline habitats.</title>
        <authorList>
            <person name="Sorokin D.Y."/>
            <person name="Kublanov I.V."/>
            <person name="Roman P."/>
            <person name="Sinninghe Damste J.S."/>
            <person name="Golyshin P.N."/>
            <person name="Rojo D."/>
            <person name="Ciordia S."/>
            <person name="Mena Md.C."/>
            <person name="Ferrer M."/>
            <person name="Smedile F."/>
            <person name="Messina E."/>
            <person name="La Cono V."/>
            <person name="Yakimov M.M."/>
        </authorList>
    </citation>
    <scope>NUCLEOTIDE SEQUENCE [LARGE SCALE GENOMIC DNA]</scope>
    <source>
        <strain evidence="12">HSR6</strain>
    </source>
</reference>
<dbReference type="KEGG" id="hhsr:HSR6_0963"/>
<accession>A0A1J1ACC1</accession>
<comment type="similarity">
    <text evidence="1">Belongs to the N(4)/N(6)-methyltransferase family. N(4) subfamily.</text>
</comment>
<name>A0A1J1ACC1_9EURY</name>
<evidence type="ECO:0000256" key="8">
    <source>
        <dbReference type="RuleBase" id="RU362026"/>
    </source>
</evidence>
<dbReference type="InterPro" id="IPR036913">
    <property type="entry name" value="YegP-like_sf"/>
</dbReference>
<protein>
    <recommendedName>
        <fullName evidence="8">Type II methyltransferase</fullName>
        <ecNumber evidence="8">2.1.1.113</ecNumber>
    </recommendedName>
    <alternativeName>
        <fullName evidence="8">N-4 cytosine-specific methyltransferase</fullName>
    </alternativeName>
</protein>
<evidence type="ECO:0000259" key="10">
    <source>
        <dbReference type="Pfam" id="PF07411"/>
    </source>
</evidence>
<dbReference type="Gene3D" id="2.30.29.80">
    <property type="match status" value="1"/>
</dbReference>
<dbReference type="EC" id="2.1.1.113" evidence="8"/>
<evidence type="ECO:0000256" key="2">
    <source>
        <dbReference type="ARBA" id="ARBA00022603"/>
    </source>
</evidence>
<keyword evidence="5 8" id="KW-0680">Restriction system</keyword>
<evidence type="ECO:0000256" key="4">
    <source>
        <dbReference type="ARBA" id="ARBA00022691"/>
    </source>
</evidence>
<dbReference type="EMBL" id="CP016804">
    <property type="protein sequence ID" value="APE95416.1"/>
    <property type="molecule type" value="Genomic_DNA"/>
</dbReference>
<keyword evidence="6" id="KW-0238">DNA-binding</keyword>
<organism evidence="11 12">
    <name type="scientific">Halodesulfurarchaeum formicicum</name>
    <dbReference type="NCBI Taxonomy" id="1873524"/>
    <lineage>
        <taxon>Archaea</taxon>
        <taxon>Methanobacteriati</taxon>
        <taxon>Methanobacteriota</taxon>
        <taxon>Stenosarchaea group</taxon>
        <taxon>Halobacteria</taxon>
        <taxon>Halobacteriales</taxon>
        <taxon>Halobacteriaceae</taxon>
        <taxon>Halodesulfurarchaeum</taxon>
    </lineage>
</organism>
<dbReference type="GO" id="GO:0008170">
    <property type="term" value="F:N-methyltransferase activity"/>
    <property type="evidence" value="ECO:0007669"/>
    <property type="project" value="InterPro"/>
</dbReference>
<feature type="domain" description="DNA methylase N-4/N-6" evidence="9">
    <location>
        <begin position="99"/>
        <end position="268"/>
    </location>
</feature>
<sequence>MQLGGFEGSVSSASDVHDIESVFQEHPEQAKGLLEELQEFFDELRREPPSLDELKTAQGPIGTKPDGAELTVHQADATKIEPDVDADHEHAIDVAPNSVDLIITSPPYWQKRDYGVEDQLGQEDSAQEYVEDLVAALDKWREFLRPGGSIFLNVGDTYKRRSITGIPGMFVQEARNDGWTIRNEIVWEKKNGIPSSAKDRLANRHEAIFHLTNDHDYFYDLYGYSKAYGNGSNGGDVWEIAHDRNTGDHLAPFPTDLVRRIITLACPPAVCPECGHTADRELERDPINLDTSRTQARRALEIYKVAKNRDNFEAYEDEDGEYRWRLTSGDDTITESEEVYDSERAAEEAIDDVQLEKKHLNAIQKVGISDAGKAKEFQDGAGRNAEDVQELADNAKKVLGGYFREFTFPKPTTKGWTDCDCEVDKLPGLVMDPFAGSGTTLEAADELGYRAVGVDLDDSHFDG</sequence>
<dbReference type="GO" id="GO:0032259">
    <property type="term" value="P:methylation"/>
    <property type="evidence" value="ECO:0007669"/>
    <property type="project" value="UniProtKB-KW"/>
</dbReference>
<keyword evidence="4 8" id="KW-0949">S-adenosyl-L-methionine</keyword>
<evidence type="ECO:0000256" key="5">
    <source>
        <dbReference type="ARBA" id="ARBA00022747"/>
    </source>
</evidence>
<dbReference type="REBASE" id="649009">
    <property type="entry name" value="M.HfoHSR6ORF963P"/>
</dbReference>
<dbReference type="InterPro" id="IPR002941">
    <property type="entry name" value="DNA_methylase_N4/N6"/>
</dbReference>
<dbReference type="GO" id="GO:0003677">
    <property type="term" value="F:DNA binding"/>
    <property type="evidence" value="ECO:0007669"/>
    <property type="project" value="UniProtKB-KW"/>
</dbReference>
<evidence type="ECO:0000313" key="11">
    <source>
        <dbReference type="EMBL" id="APE95416.1"/>
    </source>
</evidence>
<evidence type="ECO:0000256" key="1">
    <source>
        <dbReference type="ARBA" id="ARBA00010203"/>
    </source>
</evidence>
<dbReference type="Gene3D" id="3.40.50.150">
    <property type="entry name" value="Vaccinia Virus protein VP39"/>
    <property type="match status" value="2"/>
</dbReference>
<dbReference type="SUPFAM" id="SSF160113">
    <property type="entry name" value="YegP-like"/>
    <property type="match status" value="1"/>
</dbReference>
<dbReference type="REBASE" id="249933">
    <property type="entry name" value="M.HfoHSR6ORF4770P"/>
</dbReference>
<keyword evidence="12" id="KW-1185">Reference proteome</keyword>
<proteinExistence type="inferred from homology"/>